<dbReference type="EMBL" id="JYJA01000037">
    <property type="protein sequence ID" value="KJL41424.1"/>
    <property type="molecule type" value="Genomic_DNA"/>
</dbReference>
<proteinExistence type="predicted"/>
<dbReference type="Pfam" id="PF00583">
    <property type="entry name" value="Acetyltransf_1"/>
    <property type="match status" value="1"/>
</dbReference>
<dbReference type="OrthoDB" id="3173333at2"/>
<keyword evidence="1 4" id="KW-0808">Transferase</keyword>
<gene>
    <name evidence="4" type="primary">yncA_2</name>
    <name evidence="4" type="ORF">RS82_02653</name>
</gene>
<accession>A0A0M2H9V8</accession>
<feature type="domain" description="N-acetyltransferase" evidence="3">
    <location>
        <begin position="2"/>
        <end position="161"/>
    </location>
</feature>
<dbReference type="GO" id="GO:0016747">
    <property type="term" value="F:acyltransferase activity, transferring groups other than amino-acyl groups"/>
    <property type="evidence" value="ECO:0007669"/>
    <property type="project" value="InterPro"/>
</dbReference>
<dbReference type="InterPro" id="IPR016181">
    <property type="entry name" value="Acyl_CoA_acyltransferase"/>
</dbReference>
<name>A0A0M2H9V8_MICTR</name>
<evidence type="ECO:0000313" key="5">
    <source>
        <dbReference type="Proteomes" id="UP000034098"/>
    </source>
</evidence>
<dbReference type="AlphaFoldDB" id="A0A0M2H9V8"/>
<sequence>MTRLREMVAADWPAVEAIYAQGIEDGEATFEVATPAWNAFDAGKLPALRFVIPDESGALLGWIAASPVSSRPAYRGVVEHSVYVDRNARGQGIGRRLLDAFVAGAEESGIWTIQSSIFPENAASLRLHETAGFRVVGRRERIARSEIGPHAGAWRDTLLIERRSTSVHASEHG</sequence>
<dbReference type="PATRIC" id="fig|69370.6.peg.2695"/>
<dbReference type="CDD" id="cd04301">
    <property type="entry name" value="NAT_SF"/>
    <property type="match status" value="1"/>
</dbReference>
<comment type="caution">
    <text evidence="4">The sequence shown here is derived from an EMBL/GenBank/DDBJ whole genome shotgun (WGS) entry which is preliminary data.</text>
</comment>
<dbReference type="PANTHER" id="PTHR43072">
    <property type="entry name" value="N-ACETYLTRANSFERASE"/>
    <property type="match status" value="1"/>
</dbReference>
<dbReference type="InterPro" id="IPR000182">
    <property type="entry name" value="GNAT_dom"/>
</dbReference>
<dbReference type="RefSeq" id="WP_045300152.1">
    <property type="nucleotide sequence ID" value="NZ_JYJA01000037.1"/>
</dbReference>
<keyword evidence="5" id="KW-1185">Reference proteome</keyword>
<dbReference type="PROSITE" id="PS51186">
    <property type="entry name" value="GNAT"/>
    <property type="match status" value="1"/>
</dbReference>
<dbReference type="PANTHER" id="PTHR43072:SF23">
    <property type="entry name" value="UPF0039 PROTEIN C11D3.02C"/>
    <property type="match status" value="1"/>
</dbReference>
<evidence type="ECO:0000313" key="4">
    <source>
        <dbReference type="EMBL" id="KJL41424.1"/>
    </source>
</evidence>
<dbReference type="Proteomes" id="UP000034098">
    <property type="component" value="Unassembled WGS sequence"/>
</dbReference>
<evidence type="ECO:0000259" key="3">
    <source>
        <dbReference type="PROSITE" id="PS51186"/>
    </source>
</evidence>
<evidence type="ECO:0000256" key="2">
    <source>
        <dbReference type="ARBA" id="ARBA00023315"/>
    </source>
</evidence>
<organism evidence="4 5">
    <name type="scientific">Microbacterium trichothecenolyticum</name>
    <name type="common">Aureobacterium trichothecenolyticum</name>
    <dbReference type="NCBI Taxonomy" id="69370"/>
    <lineage>
        <taxon>Bacteria</taxon>
        <taxon>Bacillati</taxon>
        <taxon>Actinomycetota</taxon>
        <taxon>Actinomycetes</taxon>
        <taxon>Micrococcales</taxon>
        <taxon>Microbacteriaceae</taxon>
        <taxon>Microbacterium</taxon>
    </lineage>
</organism>
<dbReference type="EC" id="2.3.1.-" evidence="4"/>
<keyword evidence="2 4" id="KW-0012">Acyltransferase</keyword>
<evidence type="ECO:0000256" key="1">
    <source>
        <dbReference type="ARBA" id="ARBA00022679"/>
    </source>
</evidence>
<protein>
    <submittedName>
        <fullName evidence="4">N-acyltransferase YncA</fullName>
        <ecNumber evidence="4">2.3.1.-</ecNumber>
    </submittedName>
</protein>
<dbReference type="Gene3D" id="3.40.630.30">
    <property type="match status" value="1"/>
</dbReference>
<reference evidence="4 5" key="1">
    <citation type="submission" date="2015-02" db="EMBL/GenBank/DDBJ databases">
        <title>Draft genome sequences of ten Microbacterium spp. with emphasis on heavy metal contaminated environments.</title>
        <authorList>
            <person name="Corretto E."/>
        </authorList>
    </citation>
    <scope>NUCLEOTIDE SEQUENCE [LARGE SCALE GENOMIC DNA]</scope>
    <source>
        <strain evidence="4 5">DSM 8608</strain>
    </source>
</reference>
<dbReference type="SUPFAM" id="SSF55729">
    <property type="entry name" value="Acyl-CoA N-acyltransferases (Nat)"/>
    <property type="match status" value="1"/>
</dbReference>